<keyword evidence="2" id="KW-0812">Transmembrane</keyword>
<dbReference type="RefSeq" id="WP_146003646.1">
    <property type="nucleotide sequence ID" value="NZ_DYUZ01000011.1"/>
</dbReference>
<sequence length="65" mass="7167">MGWRNSNREDNHRIDSPYNATATDDHKPAGVGSAMRSCASLIAYIVAMAALTIGMLWMLWKVSGR</sequence>
<feature type="region of interest" description="Disordered" evidence="1">
    <location>
        <begin position="1"/>
        <end position="29"/>
    </location>
</feature>
<keyword evidence="2" id="KW-1133">Transmembrane helix</keyword>
<organism evidence="3 4">
    <name type="scientific">Enorma phocaeensis</name>
    <dbReference type="NCBI Taxonomy" id="1871019"/>
    <lineage>
        <taxon>Bacteria</taxon>
        <taxon>Bacillati</taxon>
        <taxon>Actinomycetota</taxon>
        <taxon>Coriobacteriia</taxon>
        <taxon>Coriobacteriales</taxon>
        <taxon>Coriobacteriaceae</taxon>
        <taxon>Enorma</taxon>
    </lineage>
</organism>
<proteinExistence type="predicted"/>
<comment type="caution">
    <text evidence="3">The sequence shown here is derived from an EMBL/GenBank/DDBJ whole genome shotgun (WGS) entry which is preliminary data.</text>
</comment>
<evidence type="ECO:0000313" key="4">
    <source>
        <dbReference type="Proteomes" id="UP000753256"/>
    </source>
</evidence>
<reference evidence="3" key="1">
    <citation type="journal article" date="2021" name="PeerJ">
        <title>Extensive microbial diversity within the chicken gut microbiome revealed by metagenomics and culture.</title>
        <authorList>
            <person name="Gilroy R."/>
            <person name="Ravi A."/>
            <person name="Getino M."/>
            <person name="Pursley I."/>
            <person name="Horton D.L."/>
            <person name="Alikhan N.F."/>
            <person name="Baker D."/>
            <person name="Gharbi K."/>
            <person name="Hall N."/>
            <person name="Watson M."/>
            <person name="Adriaenssens E.M."/>
            <person name="Foster-Nyarko E."/>
            <person name="Jarju S."/>
            <person name="Secka A."/>
            <person name="Antonio M."/>
            <person name="Oren A."/>
            <person name="Chaudhuri R.R."/>
            <person name="La Ragione R."/>
            <person name="Hildebrand F."/>
            <person name="Pallen M.J."/>
        </authorList>
    </citation>
    <scope>NUCLEOTIDE SEQUENCE</scope>
    <source>
        <strain evidence="3">ChiHjej13B12-9602</strain>
    </source>
</reference>
<keyword evidence="2" id="KW-0472">Membrane</keyword>
<protein>
    <submittedName>
        <fullName evidence="3">Uncharacterized protein</fullName>
    </submittedName>
</protein>
<feature type="compositionally biased region" description="Basic and acidic residues" evidence="1">
    <location>
        <begin position="1"/>
        <end position="15"/>
    </location>
</feature>
<evidence type="ECO:0000256" key="2">
    <source>
        <dbReference type="SAM" id="Phobius"/>
    </source>
</evidence>
<reference evidence="3" key="2">
    <citation type="submission" date="2021-09" db="EMBL/GenBank/DDBJ databases">
        <authorList>
            <person name="Gilroy R."/>
        </authorList>
    </citation>
    <scope>NUCLEOTIDE SEQUENCE</scope>
    <source>
        <strain evidence="3">ChiHjej13B12-9602</strain>
    </source>
</reference>
<evidence type="ECO:0000256" key="1">
    <source>
        <dbReference type="SAM" id="MobiDB-lite"/>
    </source>
</evidence>
<dbReference type="EMBL" id="DYUZ01000011">
    <property type="protein sequence ID" value="HJG36779.1"/>
    <property type="molecule type" value="Genomic_DNA"/>
</dbReference>
<accession>A0A921IVA6</accession>
<gene>
    <name evidence="3" type="ORF">K8V70_02795</name>
</gene>
<dbReference type="AlphaFoldDB" id="A0A921IVA6"/>
<name>A0A921IVA6_9ACTN</name>
<dbReference type="Proteomes" id="UP000753256">
    <property type="component" value="Unassembled WGS sequence"/>
</dbReference>
<evidence type="ECO:0000313" key="3">
    <source>
        <dbReference type="EMBL" id="HJG36779.1"/>
    </source>
</evidence>
<feature type="transmembrane region" description="Helical" evidence="2">
    <location>
        <begin position="41"/>
        <end position="60"/>
    </location>
</feature>
<dbReference type="OrthoDB" id="9942735at2"/>